<keyword evidence="3" id="KW-1185">Reference proteome</keyword>
<feature type="compositionally biased region" description="Low complexity" evidence="1">
    <location>
        <begin position="76"/>
        <end position="89"/>
    </location>
</feature>
<proteinExistence type="predicted"/>
<accession>A0AAV7SHT8</accession>
<evidence type="ECO:0000256" key="1">
    <source>
        <dbReference type="SAM" id="MobiDB-lite"/>
    </source>
</evidence>
<name>A0AAV7SHT8_PLEWA</name>
<gene>
    <name evidence="2" type="ORF">NDU88_004103</name>
</gene>
<dbReference type="EMBL" id="JANPWB010000008">
    <property type="protein sequence ID" value="KAJ1163648.1"/>
    <property type="molecule type" value="Genomic_DNA"/>
</dbReference>
<protein>
    <submittedName>
        <fullName evidence="2">Uncharacterized protein</fullName>
    </submittedName>
</protein>
<evidence type="ECO:0000313" key="3">
    <source>
        <dbReference type="Proteomes" id="UP001066276"/>
    </source>
</evidence>
<feature type="compositionally biased region" description="Basic and acidic residues" evidence="1">
    <location>
        <begin position="111"/>
        <end position="121"/>
    </location>
</feature>
<reference evidence="2" key="1">
    <citation type="journal article" date="2022" name="bioRxiv">
        <title>Sequencing and chromosome-scale assembly of the giantPleurodeles waltlgenome.</title>
        <authorList>
            <person name="Brown T."/>
            <person name="Elewa A."/>
            <person name="Iarovenko S."/>
            <person name="Subramanian E."/>
            <person name="Araus A.J."/>
            <person name="Petzold A."/>
            <person name="Susuki M."/>
            <person name="Suzuki K.-i.T."/>
            <person name="Hayashi T."/>
            <person name="Toyoda A."/>
            <person name="Oliveira C."/>
            <person name="Osipova E."/>
            <person name="Leigh N.D."/>
            <person name="Simon A."/>
            <person name="Yun M.H."/>
        </authorList>
    </citation>
    <scope>NUCLEOTIDE SEQUENCE</scope>
    <source>
        <strain evidence="2">20211129_DDA</strain>
        <tissue evidence="2">Liver</tissue>
    </source>
</reference>
<dbReference type="Proteomes" id="UP001066276">
    <property type="component" value="Chromosome 4_2"/>
</dbReference>
<dbReference type="AlphaFoldDB" id="A0AAV7SHT8"/>
<sequence>MKRPCDGSDQSDPHTIATGAATAWDDPEANPRLSLPIGSGLYPRDPGNLKGQVAELGRSGCGRRGSIQEASEDPTQRLLRTQGTRRPLGPSGNPEIRARPEQRISAVPTQEEERRPQEADS</sequence>
<organism evidence="2 3">
    <name type="scientific">Pleurodeles waltl</name>
    <name type="common">Iberian ribbed newt</name>
    <dbReference type="NCBI Taxonomy" id="8319"/>
    <lineage>
        <taxon>Eukaryota</taxon>
        <taxon>Metazoa</taxon>
        <taxon>Chordata</taxon>
        <taxon>Craniata</taxon>
        <taxon>Vertebrata</taxon>
        <taxon>Euteleostomi</taxon>
        <taxon>Amphibia</taxon>
        <taxon>Batrachia</taxon>
        <taxon>Caudata</taxon>
        <taxon>Salamandroidea</taxon>
        <taxon>Salamandridae</taxon>
        <taxon>Pleurodelinae</taxon>
        <taxon>Pleurodeles</taxon>
    </lineage>
</organism>
<comment type="caution">
    <text evidence="2">The sequence shown here is derived from an EMBL/GenBank/DDBJ whole genome shotgun (WGS) entry which is preliminary data.</text>
</comment>
<evidence type="ECO:0000313" key="2">
    <source>
        <dbReference type="EMBL" id="KAJ1163648.1"/>
    </source>
</evidence>
<feature type="region of interest" description="Disordered" evidence="1">
    <location>
        <begin position="1"/>
        <end position="121"/>
    </location>
</feature>